<gene>
    <name evidence="1" type="ORF">D5F01_LYC05640</name>
</gene>
<name>A0A6G0IZJ6_LARCR</name>
<sequence length="163" mass="17879">MNHFRQSDRSDEDTCMKLNCMMAGLTLPILSLEVVIDSEHPGASVTPSGLQDLRLAVASIYSDGACHHEYFTRLLLVGVVRRCGLLLPGLCSAANHHVITNYSRTPSSFVLCQIIPFITRTLPSLPPQPHTTCSSPPPMTKPAQPFAIFLLHNKYPPSPPFSL</sequence>
<protein>
    <submittedName>
        <fullName evidence="1">Uncharacterized protein</fullName>
    </submittedName>
</protein>
<dbReference type="AlphaFoldDB" id="A0A6G0IZJ6"/>
<dbReference type="Proteomes" id="UP000424527">
    <property type="component" value="Unassembled WGS sequence"/>
</dbReference>
<proteinExistence type="predicted"/>
<keyword evidence="2" id="KW-1185">Reference proteome</keyword>
<evidence type="ECO:0000313" key="2">
    <source>
        <dbReference type="Proteomes" id="UP000424527"/>
    </source>
</evidence>
<accession>A0A6G0IZJ6</accession>
<organism evidence="1 2">
    <name type="scientific">Larimichthys crocea</name>
    <name type="common">Large yellow croaker</name>
    <name type="synonym">Pseudosciaena crocea</name>
    <dbReference type="NCBI Taxonomy" id="215358"/>
    <lineage>
        <taxon>Eukaryota</taxon>
        <taxon>Metazoa</taxon>
        <taxon>Chordata</taxon>
        <taxon>Craniata</taxon>
        <taxon>Vertebrata</taxon>
        <taxon>Euteleostomi</taxon>
        <taxon>Actinopterygii</taxon>
        <taxon>Neopterygii</taxon>
        <taxon>Teleostei</taxon>
        <taxon>Neoteleostei</taxon>
        <taxon>Acanthomorphata</taxon>
        <taxon>Eupercaria</taxon>
        <taxon>Sciaenidae</taxon>
        <taxon>Larimichthys</taxon>
    </lineage>
</organism>
<evidence type="ECO:0000313" key="1">
    <source>
        <dbReference type="EMBL" id="KAE8296870.1"/>
    </source>
</evidence>
<dbReference type="EMBL" id="REGW02000005">
    <property type="protein sequence ID" value="KAE8296870.1"/>
    <property type="molecule type" value="Genomic_DNA"/>
</dbReference>
<reference evidence="1 2" key="1">
    <citation type="submission" date="2019-07" db="EMBL/GenBank/DDBJ databases">
        <title>Chromosome genome assembly for large yellow croaker.</title>
        <authorList>
            <person name="Xiao S."/>
        </authorList>
    </citation>
    <scope>NUCLEOTIDE SEQUENCE [LARGE SCALE GENOMIC DNA]</scope>
    <source>
        <strain evidence="1">JMULYC20181020</strain>
        <tissue evidence="1">Muscle</tissue>
    </source>
</reference>
<comment type="caution">
    <text evidence="1">The sequence shown here is derived from an EMBL/GenBank/DDBJ whole genome shotgun (WGS) entry which is preliminary data.</text>
</comment>